<dbReference type="GeneID" id="111595375"/>
<dbReference type="InterPro" id="IPR016186">
    <property type="entry name" value="C-type_lectin-like/link_sf"/>
</dbReference>
<organism evidence="5 6">
    <name type="scientific">Drosophila hydei</name>
    <name type="common">Fruit fly</name>
    <dbReference type="NCBI Taxonomy" id="7224"/>
    <lineage>
        <taxon>Eukaryota</taxon>
        <taxon>Metazoa</taxon>
        <taxon>Ecdysozoa</taxon>
        <taxon>Arthropoda</taxon>
        <taxon>Hexapoda</taxon>
        <taxon>Insecta</taxon>
        <taxon>Pterygota</taxon>
        <taxon>Neoptera</taxon>
        <taxon>Endopterygota</taxon>
        <taxon>Diptera</taxon>
        <taxon>Brachycera</taxon>
        <taxon>Muscomorpha</taxon>
        <taxon>Ephydroidea</taxon>
        <taxon>Drosophilidae</taxon>
        <taxon>Drosophila</taxon>
    </lineage>
</organism>
<dbReference type="KEGG" id="dhe:111595375"/>
<keyword evidence="1" id="KW-1015">Disulfide bond</keyword>
<evidence type="ECO:0000256" key="1">
    <source>
        <dbReference type="ARBA" id="ARBA00023157"/>
    </source>
</evidence>
<keyword evidence="3" id="KW-0732">Signal</keyword>
<dbReference type="FunFam" id="3.10.100.10:FF:000085">
    <property type="entry name" value="Uncharacterized protein, isoform B"/>
    <property type="match status" value="1"/>
</dbReference>
<feature type="compositionally biased region" description="Polar residues" evidence="2">
    <location>
        <begin position="224"/>
        <end position="234"/>
    </location>
</feature>
<dbReference type="RefSeq" id="XP_023164839.2">
    <property type="nucleotide sequence ID" value="XM_023309071.2"/>
</dbReference>
<feature type="chain" id="PRO_5026874968" evidence="3">
    <location>
        <begin position="21"/>
        <end position="425"/>
    </location>
</feature>
<dbReference type="SMART" id="SM00034">
    <property type="entry name" value="CLECT"/>
    <property type="match status" value="1"/>
</dbReference>
<dbReference type="CTD" id="38141"/>
<dbReference type="Gene3D" id="3.10.100.10">
    <property type="entry name" value="Mannose-Binding Protein A, subunit A"/>
    <property type="match status" value="1"/>
</dbReference>
<dbReference type="InterPro" id="IPR001304">
    <property type="entry name" value="C-type_lectin-like"/>
</dbReference>
<dbReference type="PANTHER" id="PTHR22803">
    <property type="entry name" value="MANNOSE, PHOSPHOLIPASE, LECTIN RECEPTOR RELATED"/>
    <property type="match status" value="1"/>
</dbReference>
<reference evidence="6" key="1">
    <citation type="submission" date="2025-08" db="UniProtKB">
        <authorList>
            <consortium name="RefSeq"/>
        </authorList>
    </citation>
    <scope>IDENTIFICATION</scope>
    <source>
        <strain evidence="6">15085-1641.00</strain>
        <tissue evidence="6">Whole body</tissue>
    </source>
</reference>
<dbReference type="SUPFAM" id="SSF56436">
    <property type="entry name" value="C-type lectin-like"/>
    <property type="match status" value="1"/>
</dbReference>
<evidence type="ECO:0000259" key="4">
    <source>
        <dbReference type="PROSITE" id="PS50041"/>
    </source>
</evidence>
<dbReference type="OrthoDB" id="441660at2759"/>
<feature type="signal peptide" evidence="3">
    <location>
        <begin position="1"/>
        <end position="20"/>
    </location>
</feature>
<sequence length="425" mass="47992">MIMLRFTLFTVLLSLASVDSGNNAQQNVPSPLSAPVRNVPHSFSAANRSHSHSNSSSSSISRGNVPIAIVQQQQQQEKEEASATNGRDKRGATGSSSSNSRSNNRKGRNQNISSGTDANHFQLDQSELARQNQITQQIFANFLERRLFPNRSVSQKIPTIADILPKPKTSPGPRPRGFAVNSDSYKSGGGAQRNRLAAVAASKRLASSSSQQMNYEDEEEDLTDQQSQANSNPQDEYDDVQESLQSVESEQHDQYYSNIFHRDPSENEVDSDCPNCVDESQYTPNKWTMPLLKLGEKRYYLGIFFKANWFKATQYCRYHGMHLASISSQEENDRLEKHIRDFGLGHEHFWISGTDLADEGNYFWMATGRPITFTNWNAGEPNNFRYENGEEENCLELWNRDGKGLKWNDSPCSFETYFVCEVQPV</sequence>
<dbReference type="PROSITE" id="PS50041">
    <property type="entry name" value="C_TYPE_LECTIN_2"/>
    <property type="match status" value="1"/>
</dbReference>
<evidence type="ECO:0000256" key="3">
    <source>
        <dbReference type="SAM" id="SignalP"/>
    </source>
</evidence>
<dbReference type="InterPro" id="IPR018378">
    <property type="entry name" value="C-type_lectin_CS"/>
</dbReference>
<dbReference type="AlphaFoldDB" id="A0A6J1LGS6"/>
<evidence type="ECO:0000313" key="5">
    <source>
        <dbReference type="Proteomes" id="UP000504633"/>
    </source>
</evidence>
<evidence type="ECO:0000256" key="2">
    <source>
        <dbReference type="SAM" id="MobiDB-lite"/>
    </source>
</evidence>
<keyword evidence="5" id="KW-1185">Reference proteome</keyword>
<feature type="region of interest" description="Disordered" evidence="2">
    <location>
        <begin position="159"/>
        <end position="253"/>
    </location>
</feature>
<feature type="compositionally biased region" description="Polar residues" evidence="2">
    <location>
        <begin position="205"/>
        <end position="214"/>
    </location>
</feature>
<feature type="domain" description="C-type lectin" evidence="4">
    <location>
        <begin position="294"/>
        <end position="421"/>
    </location>
</feature>
<dbReference type="InterPro" id="IPR016187">
    <property type="entry name" value="CTDL_fold"/>
</dbReference>
<gene>
    <name evidence="6" type="primary">LOC111595375</name>
</gene>
<proteinExistence type="predicted"/>
<name>A0A6J1LGS6_DROHY</name>
<feature type="region of interest" description="Disordered" evidence="2">
    <location>
        <begin position="70"/>
        <end position="117"/>
    </location>
</feature>
<dbReference type="Proteomes" id="UP000504633">
    <property type="component" value="Unplaced"/>
</dbReference>
<protein>
    <submittedName>
        <fullName evidence="6">Low affinity immunoglobulin epsilon Fc receptor isoform X1</fullName>
    </submittedName>
</protein>
<evidence type="ECO:0000313" key="6">
    <source>
        <dbReference type="RefSeq" id="XP_023164839.2"/>
    </source>
</evidence>
<accession>A0A6J1LGS6</accession>
<dbReference type="PROSITE" id="PS00615">
    <property type="entry name" value="C_TYPE_LECTIN_1"/>
    <property type="match status" value="1"/>
</dbReference>
<dbReference type="InterPro" id="IPR050111">
    <property type="entry name" value="C-type_lectin/snaclec_domain"/>
</dbReference>
<keyword evidence="6" id="KW-0675">Receptor</keyword>
<feature type="compositionally biased region" description="Basic and acidic residues" evidence="2">
    <location>
        <begin position="76"/>
        <end position="91"/>
    </location>
</feature>
<dbReference type="CDD" id="cd00037">
    <property type="entry name" value="CLECT"/>
    <property type="match status" value="1"/>
</dbReference>
<dbReference type="Pfam" id="PF00059">
    <property type="entry name" value="Lectin_C"/>
    <property type="match status" value="1"/>
</dbReference>